<dbReference type="EMBL" id="JABVXQ010000011">
    <property type="protein sequence ID" value="KAF6086244.1"/>
    <property type="molecule type" value="Genomic_DNA"/>
</dbReference>
<dbReference type="Proteomes" id="UP000664940">
    <property type="component" value="Unassembled WGS sequence"/>
</dbReference>
<dbReference type="AlphaFoldDB" id="A0A833Z308"/>
<protein>
    <submittedName>
        <fullName evidence="1">Uncharacterized protein</fullName>
    </submittedName>
</protein>
<name>A0A833Z308_9CHIR</name>
<accession>A0A833Z308</accession>
<sequence length="138" mass="15004">MRTQQSLHKGCLLQAAWGRACPRVTAGSHGVRARSHLLLSLGPFQQKTICITHAFGLVRPVGTGVATVAVTVAVRDTPWRPRSARVLCPPSGNLSHSAPCFHTGQHRFRPCFSLDLTLLLEMQGGHSETRCVEGSSRR</sequence>
<gene>
    <name evidence="1" type="ORF">HJG60_008439</name>
</gene>
<reference evidence="1 2" key="1">
    <citation type="journal article" date="2020" name="Nature">
        <title>Six reference-quality genomes reveal evolution of bat adaptations.</title>
        <authorList>
            <person name="Jebb D."/>
            <person name="Huang Z."/>
            <person name="Pippel M."/>
            <person name="Hughes G.M."/>
            <person name="Lavrichenko K."/>
            <person name="Devanna P."/>
            <person name="Winkler S."/>
            <person name="Jermiin L.S."/>
            <person name="Skirmuntt E.C."/>
            <person name="Katzourakis A."/>
            <person name="Burkitt-Gray L."/>
            <person name="Ray D.A."/>
            <person name="Sullivan K.A.M."/>
            <person name="Roscito J.G."/>
            <person name="Kirilenko B.M."/>
            <person name="Davalos L.M."/>
            <person name="Corthals A.P."/>
            <person name="Power M.L."/>
            <person name="Jones G."/>
            <person name="Ransome R.D."/>
            <person name="Dechmann D.K.N."/>
            <person name="Locatelli A.G."/>
            <person name="Puechmaille S.J."/>
            <person name="Fedrigo O."/>
            <person name="Jarvis E.D."/>
            <person name="Hiller M."/>
            <person name="Vernes S.C."/>
            <person name="Myers E.W."/>
            <person name="Teeling E.C."/>
        </authorList>
    </citation>
    <scope>NUCLEOTIDE SEQUENCE [LARGE SCALE GENOMIC DNA]</scope>
    <source>
        <strain evidence="1">Bat1K_MPI-CBG_1</strain>
    </source>
</reference>
<evidence type="ECO:0000313" key="1">
    <source>
        <dbReference type="EMBL" id="KAF6086244.1"/>
    </source>
</evidence>
<proteinExistence type="predicted"/>
<evidence type="ECO:0000313" key="2">
    <source>
        <dbReference type="Proteomes" id="UP000664940"/>
    </source>
</evidence>
<organism evidence="1 2">
    <name type="scientific">Phyllostomus discolor</name>
    <name type="common">pale spear-nosed bat</name>
    <dbReference type="NCBI Taxonomy" id="89673"/>
    <lineage>
        <taxon>Eukaryota</taxon>
        <taxon>Metazoa</taxon>
        <taxon>Chordata</taxon>
        <taxon>Craniata</taxon>
        <taxon>Vertebrata</taxon>
        <taxon>Euteleostomi</taxon>
        <taxon>Mammalia</taxon>
        <taxon>Eutheria</taxon>
        <taxon>Laurasiatheria</taxon>
        <taxon>Chiroptera</taxon>
        <taxon>Yangochiroptera</taxon>
        <taxon>Phyllostomidae</taxon>
        <taxon>Phyllostominae</taxon>
        <taxon>Phyllostomus</taxon>
    </lineage>
</organism>
<comment type="caution">
    <text evidence="1">The sequence shown here is derived from an EMBL/GenBank/DDBJ whole genome shotgun (WGS) entry which is preliminary data.</text>
</comment>